<evidence type="ECO:0000313" key="3">
    <source>
        <dbReference type="Proteomes" id="UP000181942"/>
    </source>
</evidence>
<dbReference type="Proteomes" id="UP000181942">
    <property type="component" value="Unassembled WGS sequence"/>
</dbReference>
<evidence type="ECO:0000313" key="2">
    <source>
        <dbReference type="EMBL" id="SFG51929.1"/>
    </source>
</evidence>
<dbReference type="InterPro" id="IPR052698">
    <property type="entry name" value="MoCofactor_Util/Proc"/>
</dbReference>
<accession>A0A1I2SJH4</accession>
<sequence>MDTRTAVCVLTHDAKSDIPLLSRALGLPLAYVGAMGSRRTHDQRLERLREVGVTEAQLARLHSPIGLDLGARTPEGTAVSITSEIIAHTNHGTGLPLTHISGPIHRTAPVLSLARS</sequence>
<gene>
    <name evidence="2" type="ORF">SAMN02787118_12220</name>
</gene>
<dbReference type="PANTHER" id="PTHR30388">
    <property type="entry name" value="ALDEHYDE OXIDOREDUCTASE MOLYBDENUM COFACTOR ASSEMBLY PROTEIN"/>
    <property type="match status" value="1"/>
</dbReference>
<reference evidence="2 3" key="1">
    <citation type="submission" date="2016-10" db="EMBL/GenBank/DDBJ databases">
        <authorList>
            <person name="de Groot N.N."/>
        </authorList>
    </citation>
    <scope>NUCLEOTIDE SEQUENCE [LARGE SCALE GENOMIC DNA]</scope>
    <source>
        <strain evidence="2 3">OK461</strain>
    </source>
</reference>
<proteinExistence type="predicted"/>
<dbReference type="InterPro" id="IPR027051">
    <property type="entry name" value="XdhC_Rossmann_dom"/>
</dbReference>
<dbReference type="AlphaFoldDB" id="A0A1I2SJH4"/>
<dbReference type="Gene3D" id="3.40.50.720">
    <property type="entry name" value="NAD(P)-binding Rossmann-like Domain"/>
    <property type="match status" value="1"/>
</dbReference>
<feature type="domain" description="XdhC Rossmann" evidence="1">
    <location>
        <begin position="5"/>
        <end position="85"/>
    </location>
</feature>
<dbReference type="PANTHER" id="PTHR30388:SF4">
    <property type="entry name" value="MOLYBDENUM COFACTOR INSERTION CHAPERONE PAOD"/>
    <property type="match status" value="1"/>
</dbReference>
<protein>
    <submittedName>
        <fullName evidence="2">XdhC Rossmann domain-containing protein</fullName>
    </submittedName>
</protein>
<evidence type="ECO:0000259" key="1">
    <source>
        <dbReference type="Pfam" id="PF13478"/>
    </source>
</evidence>
<name>A0A1I2SJH4_9ACTN</name>
<dbReference type="Pfam" id="PF13478">
    <property type="entry name" value="XdhC_C"/>
    <property type="match status" value="1"/>
</dbReference>
<dbReference type="EMBL" id="FONR01000022">
    <property type="protein sequence ID" value="SFG51929.1"/>
    <property type="molecule type" value="Genomic_DNA"/>
</dbReference>
<organism evidence="2 3">
    <name type="scientific">Streptomyces mirabilis</name>
    <dbReference type="NCBI Taxonomy" id="68239"/>
    <lineage>
        <taxon>Bacteria</taxon>
        <taxon>Bacillati</taxon>
        <taxon>Actinomycetota</taxon>
        <taxon>Actinomycetes</taxon>
        <taxon>Kitasatosporales</taxon>
        <taxon>Streptomycetaceae</taxon>
        <taxon>Streptomyces</taxon>
    </lineage>
</organism>